<name>A0ACB8BDL3_9AGAM</name>
<dbReference type="EMBL" id="MU266455">
    <property type="protein sequence ID" value="KAH7923343.1"/>
    <property type="molecule type" value="Genomic_DNA"/>
</dbReference>
<protein>
    <submittedName>
        <fullName evidence="1">Uncharacterized protein</fullName>
    </submittedName>
</protein>
<proteinExistence type="predicted"/>
<organism evidence="1 2">
    <name type="scientific">Leucogyrophana mollusca</name>
    <dbReference type="NCBI Taxonomy" id="85980"/>
    <lineage>
        <taxon>Eukaryota</taxon>
        <taxon>Fungi</taxon>
        <taxon>Dikarya</taxon>
        <taxon>Basidiomycota</taxon>
        <taxon>Agaricomycotina</taxon>
        <taxon>Agaricomycetes</taxon>
        <taxon>Agaricomycetidae</taxon>
        <taxon>Boletales</taxon>
        <taxon>Boletales incertae sedis</taxon>
        <taxon>Leucogyrophana</taxon>
    </lineage>
</organism>
<sequence>MPDLATTQCTSDTALQKRWSLQPTPPTQIRRRGKRLQDGSGSHKVPALAMSGSKATAPPGWSRISHPEGGYYFCDERKNICTMVNLLDTTMQSAISSFADQLRDDPRLQSCLEVDPDVVLVLHYSYEATTEDTPRCGYYLVSSIGRRVFWLEDFDLPCDIKGCDDSTCLEVQYWRHWQLFPSTCKLTEDIVDTLKSVLLHTCGDHLTAKFSTSQYNRDDLKYMIDLVNEIKLDNNNTHDSSAWLIGKLMTLCKLDELRSSYGQKGEHTAFGRLGPGSRAYERSLPMWLLSPFLLRSPEIYATELHSFRDNFTLLRWRKFVDKVDISIRDSNLLATVLLGTNIGFLSIQSVDDGTVPGSRSPVQIIIYCSTIGSLGSIIVGLVIFKQYRAQGADSLLTAVSDCFPCSRSFFFEDLARFQRSRFWNASFAGLIPWRH</sequence>
<reference evidence="1" key="1">
    <citation type="journal article" date="2021" name="New Phytol.">
        <title>Evolutionary innovations through gain and loss of genes in the ectomycorrhizal Boletales.</title>
        <authorList>
            <person name="Wu G."/>
            <person name="Miyauchi S."/>
            <person name="Morin E."/>
            <person name="Kuo A."/>
            <person name="Drula E."/>
            <person name="Varga T."/>
            <person name="Kohler A."/>
            <person name="Feng B."/>
            <person name="Cao Y."/>
            <person name="Lipzen A."/>
            <person name="Daum C."/>
            <person name="Hundley H."/>
            <person name="Pangilinan J."/>
            <person name="Johnson J."/>
            <person name="Barry K."/>
            <person name="LaButti K."/>
            <person name="Ng V."/>
            <person name="Ahrendt S."/>
            <person name="Min B."/>
            <person name="Choi I.G."/>
            <person name="Park H."/>
            <person name="Plett J.M."/>
            <person name="Magnuson J."/>
            <person name="Spatafora J.W."/>
            <person name="Nagy L.G."/>
            <person name="Henrissat B."/>
            <person name="Grigoriev I.V."/>
            <person name="Yang Z.L."/>
            <person name="Xu J."/>
            <person name="Martin F.M."/>
        </authorList>
    </citation>
    <scope>NUCLEOTIDE SEQUENCE</scope>
    <source>
        <strain evidence="1">KUC20120723A-06</strain>
    </source>
</reference>
<gene>
    <name evidence="1" type="ORF">BV22DRAFT_590646</name>
</gene>
<keyword evidence="2" id="KW-1185">Reference proteome</keyword>
<dbReference type="Proteomes" id="UP000790709">
    <property type="component" value="Unassembled WGS sequence"/>
</dbReference>
<evidence type="ECO:0000313" key="1">
    <source>
        <dbReference type="EMBL" id="KAH7923343.1"/>
    </source>
</evidence>
<accession>A0ACB8BDL3</accession>
<evidence type="ECO:0000313" key="2">
    <source>
        <dbReference type="Proteomes" id="UP000790709"/>
    </source>
</evidence>
<comment type="caution">
    <text evidence="1">The sequence shown here is derived from an EMBL/GenBank/DDBJ whole genome shotgun (WGS) entry which is preliminary data.</text>
</comment>